<comment type="caution">
    <text evidence="2">The sequence shown here is derived from an EMBL/GenBank/DDBJ whole genome shotgun (WGS) entry which is preliminary data.</text>
</comment>
<reference evidence="2 3" key="1">
    <citation type="submission" date="2021-10" db="EMBL/GenBank/DDBJ databases">
        <title>Anaerobic single-cell dispensing facilitates the cultivation of human gut bacteria.</title>
        <authorList>
            <person name="Afrizal A."/>
        </authorList>
    </citation>
    <scope>NUCLEOTIDE SEQUENCE [LARGE SCALE GENOMIC DNA]</scope>
    <source>
        <strain evidence="2 3">CLA-AA-H273</strain>
    </source>
</reference>
<accession>A0AAE3D7K9</accession>
<name>A0AAE3D7K9_9FIRM</name>
<keyword evidence="1" id="KW-0812">Transmembrane</keyword>
<protein>
    <recommendedName>
        <fullName evidence="4">Dolichyl-phosphate-mannose-protein mannosyltransferase</fullName>
    </recommendedName>
</protein>
<dbReference type="EMBL" id="JAJEPV010000007">
    <property type="protein sequence ID" value="MCC2118845.1"/>
    <property type="molecule type" value="Genomic_DNA"/>
</dbReference>
<evidence type="ECO:0000313" key="2">
    <source>
        <dbReference type="EMBL" id="MCC2118845.1"/>
    </source>
</evidence>
<feature type="transmembrane region" description="Helical" evidence="1">
    <location>
        <begin position="47"/>
        <end position="67"/>
    </location>
</feature>
<feature type="transmembrane region" description="Helical" evidence="1">
    <location>
        <begin position="257"/>
        <end position="274"/>
    </location>
</feature>
<gene>
    <name evidence="2" type="ORF">LKD75_04430</name>
</gene>
<organism evidence="2 3">
    <name type="scientific">Waltera acetigignens</name>
    <dbReference type="NCBI Taxonomy" id="2981769"/>
    <lineage>
        <taxon>Bacteria</taxon>
        <taxon>Bacillati</taxon>
        <taxon>Bacillota</taxon>
        <taxon>Clostridia</taxon>
        <taxon>Lachnospirales</taxon>
        <taxon>Lachnospiraceae</taxon>
        <taxon>Waltera</taxon>
    </lineage>
</organism>
<feature type="transmembrane region" description="Helical" evidence="1">
    <location>
        <begin position="477"/>
        <end position="496"/>
    </location>
</feature>
<dbReference type="RefSeq" id="WP_227732750.1">
    <property type="nucleotide sequence ID" value="NZ_JAJEPV010000007.1"/>
</dbReference>
<dbReference type="Proteomes" id="UP001197795">
    <property type="component" value="Unassembled WGS sequence"/>
</dbReference>
<feature type="transmembrane region" description="Helical" evidence="1">
    <location>
        <begin position="455"/>
        <end position="471"/>
    </location>
</feature>
<keyword evidence="1" id="KW-0472">Membrane</keyword>
<feature type="transmembrane region" description="Helical" evidence="1">
    <location>
        <begin position="74"/>
        <end position="95"/>
    </location>
</feature>
<keyword evidence="1" id="KW-1133">Transmembrane helix</keyword>
<proteinExistence type="predicted"/>
<sequence>MIKLEKAATKIMAAIGTAVMLFLLFYSWKYTKRLVEPEYYLDEKDSILWNALVGVVLVAVCGALSGVMKKIPAWALHLLAVLGAVTAVILGIRLARAAGAESIADQYYVQRAAMALADGDAEWVLAQDYYGIYPFQLGLAEIFALIFRVAGSTERLVIQQVQAVCGGITLYVGFRIVRELSGSRAAELLYLVAELLFLPVYCYALFIYGESIGTCSVLCAIWCYLMANRPEGKVWQKGLLWSAVALFMGLAYATRNVLLVVWIAMVIMQILVLLRSKKWQGLPALCVVLAAMLLGKTTLCHMAEGQLDREYGSGAPYVLWIAMGMQENPDALKGPGTYNDYNLDTYLQAGYDSIEAAEVAKGDIRQCLAKWQEDPVAAVTFLKEKLLIQWIEPTYCSFNQTRYQYRPQGWVEDLYTGQANERALAFLNRFQGMVYLAVFGYYLRILLGKLKGVQVLPGIIFLGGFFITILWEAKSRYVYPYIVMILPGAACSMEYYGRLLAGGIGRIAGGIVSSRERKQKQKEIGRTA</sequence>
<evidence type="ECO:0000313" key="3">
    <source>
        <dbReference type="Proteomes" id="UP001197795"/>
    </source>
</evidence>
<feature type="transmembrane region" description="Helical" evidence="1">
    <location>
        <begin position="130"/>
        <end position="150"/>
    </location>
</feature>
<keyword evidence="3" id="KW-1185">Reference proteome</keyword>
<feature type="transmembrane region" description="Helical" evidence="1">
    <location>
        <begin position="7"/>
        <end position="27"/>
    </location>
</feature>
<evidence type="ECO:0000256" key="1">
    <source>
        <dbReference type="SAM" id="Phobius"/>
    </source>
</evidence>
<evidence type="ECO:0008006" key="4">
    <source>
        <dbReference type="Google" id="ProtNLM"/>
    </source>
</evidence>
<dbReference type="AlphaFoldDB" id="A0AAE3D7K9"/>
<feature type="transmembrane region" description="Helical" evidence="1">
    <location>
        <begin position="423"/>
        <end position="443"/>
    </location>
</feature>